<dbReference type="InterPro" id="IPR038765">
    <property type="entry name" value="Papain-like_cys_pep_sf"/>
</dbReference>
<keyword evidence="2" id="KW-0645">Protease</keyword>
<feature type="chain" id="PRO_5031211291" evidence="6">
    <location>
        <begin position="37"/>
        <end position="335"/>
    </location>
</feature>
<evidence type="ECO:0000256" key="2">
    <source>
        <dbReference type="ARBA" id="ARBA00022670"/>
    </source>
</evidence>
<feature type="region of interest" description="Disordered" evidence="5">
    <location>
        <begin position="126"/>
        <end position="145"/>
    </location>
</feature>
<comment type="caution">
    <text evidence="8">The sequence shown here is derived from an EMBL/GenBank/DDBJ whole genome shotgun (WGS) entry which is preliminary data.</text>
</comment>
<dbReference type="Gene3D" id="3.90.1720.10">
    <property type="entry name" value="endopeptidase domain like (from Nostoc punctiforme)"/>
    <property type="match status" value="1"/>
</dbReference>
<evidence type="ECO:0000313" key="9">
    <source>
        <dbReference type="Proteomes" id="UP000572635"/>
    </source>
</evidence>
<sequence length="335" mass="35723">MANNGGRRTARRVATGLGVVAAGSLIASAGAGVANAEPEQSKEDVQEKLDELNEQAGKVVDEYNQANEDYKAAKAKADELDEEVGDEQERYEELRDQVSEFASAAYQGRDLDSTSVVLSVEDPADLLDQSADVSKLSEDQKSKLDEFTDSSERLFKLKDEADEALEKAKDDKEKAEEKKEEVEEKISEQEELLSQFPDADASPAGESSGSESGSAAGASGNARTALDFALAQVGKPYVYGAAGPDGYDCSGLVMRSWGAAGVSLPRTTYGQAEAGTRVGRGELQPGDILFFSGLGHDGLYLGDGQMVHAPRTGKNIEVVPLAGYWDGQFMYGVRV</sequence>
<comment type="similarity">
    <text evidence="1">Belongs to the peptidase C40 family.</text>
</comment>
<keyword evidence="6" id="KW-0732">Signal</keyword>
<feature type="compositionally biased region" description="Basic and acidic residues" evidence="5">
    <location>
        <begin position="160"/>
        <end position="188"/>
    </location>
</feature>
<feature type="compositionally biased region" description="Basic and acidic residues" evidence="5">
    <location>
        <begin position="39"/>
        <end position="50"/>
    </location>
</feature>
<dbReference type="PANTHER" id="PTHR47053">
    <property type="entry name" value="MUREIN DD-ENDOPEPTIDASE MEPH-RELATED"/>
    <property type="match status" value="1"/>
</dbReference>
<evidence type="ECO:0000259" key="7">
    <source>
        <dbReference type="PROSITE" id="PS51935"/>
    </source>
</evidence>
<dbReference type="RefSeq" id="WP_184398667.1">
    <property type="nucleotide sequence ID" value="NZ_BAAAJD010000027.1"/>
</dbReference>
<evidence type="ECO:0000256" key="4">
    <source>
        <dbReference type="ARBA" id="ARBA00022807"/>
    </source>
</evidence>
<dbReference type="InterPro" id="IPR000064">
    <property type="entry name" value="NLP_P60_dom"/>
</dbReference>
<proteinExistence type="inferred from homology"/>
<keyword evidence="4" id="KW-0788">Thiol protease</keyword>
<organism evidence="8 9">
    <name type="scientific">Nocardiopsis composta</name>
    <dbReference type="NCBI Taxonomy" id="157465"/>
    <lineage>
        <taxon>Bacteria</taxon>
        <taxon>Bacillati</taxon>
        <taxon>Actinomycetota</taxon>
        <taxon>Actinomycetes</taxon>
        <taxon>Streptosporangiales</taxon>
        <taxon>Nocardiopsidaceae</taxon>
        <taxon>Nocardiopsis</taxon>
    </lineage>
</organism>
<accession>A0A7W8VH54</accession>
<feature type="compositionally biased region" description="Basic and acidic residues" evidence="5">
    <location>
        <begin position="135"/>
        <end position="145"/>
    </location>
</feature>
<dbReference type="GO" id="GO:0008234">
    <property type="term" value="F:cysteine-type peptidase activity"/>
    <property type="evidence" value="ECO:0007669"/>
    <property type="project" value="UniProtKB-KW"/>
</dbReference>
<dbReference type="AlphaFoldDB" id="A0A7W8VH54"/>
<feature type="region of interest" description="Disordered" evidence="5">
    <location>
        <begin position="160"/>
        <end position="219"/>
    </location>
</feature>
<feature type="region of interest" description="Disordered" evidence="5">
    <location>
        <begin position="30"/>
        <end position="50"/>
    </location>
</feature>
<protein>
    <submittedName>
        <fullName evidence="8">Cell wall-associated NlpC family hydrolase</fullName>
    </submittedName>
</protein>
<keyword evidence="3 8" id="KW-0378">Hydrolase</keyword>
<dbReference type="PANTHER" id="PTHR47053:SF1">
    <property type="entry name" value="MUREIN DD-ENDOPEPTIDASE MEPH-RELATED"/>
    <property type="match status" value="1"/>
</dbReference>
<dbReference type="Pfam" id="PF00877">
    <property type="entry name" value="NLPC_P60"/>
    <property type="match status" value="1"/>
</dbReference>
<feature type="compositionally biased region" description="Low complexity" evidence="5">
    <location>
        <begin position="197"/>
        <end position="219"/>
    </location>
</feature>
<feature type="domain" description="NlpC/P60" evidence="7">
    <location>
        <begin position="219"/>
        <end position="335"/>
    </location>
</feature>
<evidence type="ECO:0000256" key="6">
    <source>
        <dbReference type="SAM" id="SignalP"/>
    </source>
</evidence>
<dbReference type="SUPFAM" id="SSF54001">
    <property type="entry name" value="Cysteine proteinases"/>
    <property type="match status" value="1"/>
</dbReference>
<evidence type="ECO:0000256" key="3">
    <source>
        <dbReference type="ARBA" id="ARBA00022801"/>
    </source>
</evidence>
<evidence type="ECO:0000256" key="5">
    <source>
        <dbReference type="SAM" id="MobiDB-lite"/>
    </source>
</evidence>
<reference evidence="8 9" key="1">
    <citation type="submission" date="2020-08" db="EMBL/GenBank/DDBJ databases">
        <title>Sequencing the genomes of 1000 actinobacteria strains.</title>
        <authorList>
            <person name="Klenk H.-P."/>
        </authorList>
    </citation>
    <scope>NUCLEOTIDE SEQUENCE [LARGE SCALE GENOMIC DNA]</scope>
    <source>
        <strain evidence="8 9">DSM 44551</strain>
    </source>
</reference>
<name>A0A7W8VH54_9ACTN</name>
<dbReference type="Gene3D" id="6.10.250.3150">
    <property type="match status" value="1"/>
</dbReference>
<evidence type="ECO:0000256" key="1">
    <source>
        <dbReference type="ARBA" id="ARBA00007074"/>
    </source>
</evidence>
<dbReference type="Proteomes" id="UP000572635">
    <property type="component" value="Unassembled WGS sequence"/>
</dbReference>
<dbReference type="InterPro" id="IPR051202">
    <property type="entry name" value="Peptidase_C40"/>
</dbReference>
<dbReference type="GO" id="GO:0006508">
    <property type="term" value="P:proteolysis"/>
    <property type="evidence" value="ECO:0007669"/>
    <property type="project" value="UniProtKB-KW"/>
</dbReference>
<dbReference type="EMBL" id="JACHDB010000002">
    <property type="protein sequence ID" value="MBB5435684.1"/>
    <property type="molecule type" value="Genomic_DNA"/>
</dbReference>
<keyword evidence="9" id="KW-1185">Reference proteome</keyword>
<gene>
    <name evidence="8" type="ORF">HDA36_005832</name>
</gene>
<evidence type="ECO:0000313" key="8">
    <source>
        <dbReference type="EMBL" id="MBB5435684.1"/>
    </source>
</evidence>
<feature type="signal peptide" evidence="6">
    <location>
        <begin position="1"/>
        <end position="36"/>
    </location>
</feature>
<dbReference type="PROSITE" id="PS51935">
    <property type="entry name" value="NLPC_P60"/>
    <property type="match status" value="1"/>
</dbReference>